<keyword evidence="2" id="KW-1185">Reference proteome</keyword>
<evidence type="ECO:0000313" key="1">
    <source>
        <dbReference type="EMBL" id="MDX8053830.1"/>
    </source>
</evidence>
<sequence>MSLIYTRWSTQREKLRPPFELTGGGSCSLLVSAAIHAGYDEQDADAKARQWASVPASAEHLDAARHWREHAVGADRILLDILGQPYAWTPGQDWALAQLRGHINRGELRVAQFDLSDARPDEEVELALYRLLGDDSRPRVRADGSAHLRFDSSRRVEVRDPGNLTGNPEEAELAALGPFKLELGRVNPSRVLYHLRSLNAVARWPQNRGWLFILLTWPQSEPLRVAADDVLPGVELIANYLHMSEHEEA</sequence>
<comment type="caution">
    <text evidence="1">The sequence shown here is derived from an EMBL/GenBank/DDBJ whole genome shotgun (WGS) entry which is preliminary data.</text>
</comment>
<dbReference type="EMBL" id="JAXAVV010000017">
    <property type="protein sequence ID" value="MDX8053830.1"/>
    <property type="molecule type" value="Genomic_DNA"/>
</dbReference>
<accession>A0ABU4TZT7</accession>
<reference evidence="1 2" key="1">
    <citation type="submission" date="2023-11" db="EMBL/GenBank/DDBJ databases">
        <title>Lentzea sokolovensis, sp. nov., Lentzea kristufkii, sp. nov., and Lentzea miocenensis, sp. nov., rare actinobacteria from Sokolov Coal Basin, Miocene lacustrine sediment, Czech Republic.</title>
        <authorList>
            <person name="Lara A."/>
            <person name="Kotroba L."/>
            <person name="Nouioui I."/>
            <person name="Neumann-Schaal M."/>
            <person name="Mast Y."/>
            <person name="Chronakova A."/>
        </authorList>
    </citation>
    <scope>NUCLEOTIDE SEQUENCE [LARGE SCALE GENOMIC DNA]</scope>
    <source>
        <strain evidence="1 2">BCCO 10_0798</strain>
    </source>
</reference>
<dbReference type="RefSeq" id="WP_319987629.1">
    <property type="nucleotide sequence ID" value="NZ_JAXAVV010000017.1"/>
</dbReference>
<dbReference type="Proteomes" id="UP001271792">
    <property type="component" value="Unassembled WGS sequence"/>
</dbReference>
<evidence type="ECO:0000313" key="2">
    <source>
        <dbReference type="Proteomes" id="UP001271792"/>
    </source>
</evidence>
<name>A0ABU4TZT7_9PSEU</name>
<proteinExistence type="predicted"/>
<protein>
    <submittedName>
        <fullName evidence="1">Uncharacterized protein</fullName>
    </submittedName>
</protein>
<gene>
    <name evidence="1" type="ORF">SK571_31055</name>
</gene>
<organism evidence="1 2">
    <name type="scientific">Lentzea kristufekii</name>
    <dbReference type="NCBI Taxonomy" id="3095430"/>
    <lineage>
        <taxon>Bacteria</taxon>
        <taxon>Bacillati</taxon>
        <taxon>Actinomycetota</taxon>
        <taxon>Actinomycetes</taxon>
        <taxon>Pseudonocardiales</taxon>
        <taxon>Pseudonocardiaceae</taxon>
        <taxon>Lentzea</taxon>
    </lineage>
</organism>